<dbReference type="SMART" id="SM00345">
    <property type="entry name" value="HTH_GNTR"/>
    <property type="match status" value="1"/>
</dbReference>
<dbReference type="OrthoDB" id="3517122at2"/>
<keyword evidence="3" id="KW-0804">Transcription</keyword>
<dbReference type="InterPro" id="IPR000524">
    <property type="entry name" value="Tscrpt_reg_HTH_GntR"/>
</dbReference>
<dbReference type="InterPro" id="IPR036388">
    <property type="entry name" value="WH-like_DNA-bd_sf"/>
</dbReference>
<dbReference type="InterPro" id="IPR036390">
    <property type="entry name" value="WH_DNA-bd_sf"/>
</dbReference>
<dbReference type="InterPro" id="IPR011663">
    <property type="entry name" value="UTRA"/>
</dbReference>
<evidence type="ECO:0000256" key="3">
    <source>
        <dbReference type="ARBA" id="ARBA00023163"/>
    </source>
</evidence>
<keyword evidence="6" id="KW-1185">Reference proteome</keyword>
<dbReference type="GO" id="GO:0045892">
    <property type="term" value="P:negative regulation of DNA-templated transcription"/>
    <property type="evidence" value="ECO:0007669"/>
    <property type="project" value="TreeGrafter"/>
</dbReference>
<dbReference type="PANTHER" id="PTHR44846:SF17">
    <property type="entry name" value="GNTR-FAMILY TRANSCRIPTIONAL REGULATOR"/>
    <property type="match status" value="1"/>
</dbReference>
<dbReference type="SUPFAM" id="SSF46785">
    <property type="entry name" value="Winged helix' DNA-binding domain"/>
    <property type="match status" value="1"/>
</dbReference>
<dbReference type="PROSITE" id="PS50949">
    <property type="entry name" value="HTH_GNTR"/>
    <property type="match status" value="1"/>
</dbReference>
<dbReference type="SUPFAM" id="SSF64288">
    <property type="entry name" value="Chorismate lyase-like"/>
    <property type="match status" value="1"/>
</dbReference>
<evidence type="ECO:0000256" key="2">
    <source>
        <dbReference type="ARBA" id="ARBA00023125"/>
    </source>
</evidence>
<dbReference type="Pfam" id="PF00392">
    <property type="entry name" value="GntR"/>
    <property type="match status" value="1"/>
</dbReference>
<dbReference type="RefSeq" id="WP_073257472.1">
    <property type="nucleotide sequence ID" value="NZ_FRCS01000004.1"/>
</dbReference>
<dbReference type="InterPro" id="IPR028978">
    <property type="entry name" value="Chorismate_lyase_/UTRA_dom_sf"/>
</dbReference>
<protein>
    <submittedName>
        <fullName evidence="5">GntR family transcriptional regulator</fullName>
    </submittedName>
</protein>
<dbReference type="PANTHER" id="PTHR44846">
    <property type="entry name" value="MANNOSYL-D-GLYCERATE TRANSPORT/METABOLISM SYSTEM REPRESSOR MNGR-RELATED"/>
    <property type="match status" value="1"/>
</dbReference>
<dbReference type="STRING" id="134849.SAMN05443668_10460"/>
<keyword evidence="2" id="KW-0238">DNA-binding</keyword>
<dbReference type="Gene3D" id="3.40.1410.10">
    <property type="entry name" value="Chorismate lyase-like"/>
    <property type="match status" value="1"/>
</dbReference>
<evidence type="ECO:0000313" key="5">
    <source>
        <dbReference type="EMBL" id="SHN24379.1"/>
    </source>
</evidence>
<gene>
    <name evidence="5" type="ORF">SAMN05443668_10460</name>
</gene>
<dbReference type="PRINTS" id="PR00035">
    <property type="entry name" value="HTHGNTR"/>
</dbReference>
<evidence type="ECO:0000259" key="4">
    <source>
        <dbReference type="PROSITE" id="PS50949"/>
    </source>
</evidence>
<accession>A0A1M7Q2I1</accession>
<sequence>MPQEKAARPRITTPVPRWRQVADYLRDGILSGQFPAGQPLPSEETLAGEFGVSRPVIRQAVATLTGEGLVSVRRPFGAIVRDPHARPAHTQDRSLTADYTEPDASEWTMIGKPVYLRIDATAAHADLLQGIYIGTPMLTREALQAHGDKRRSVWLAMPFPVAAELDAPWQKRSHLPEPAEVYRWLAEQGHSLTFQDHIRARMPFGDETASLSAKPGIPLLVVSRVCTVAGRPVTLEETRVPADQSEFLYPVAGDPSSS</sequence>
<proteinExistence type="predicted"/>
<organism evidence="5 6">
    <name type="scientific">Cryptosporangium aurantiacum</name>
    <dbReference type="NCBI Taxonomy" id="134849"/>
    <lineage>
        <taxon>Bacteria</taxon>
        <taxon>Bacillati</taxon>
        <taxon>Actinomycetota</taxon>
        <taxon>Actinomycetes</taxon>
        <taxon>Cryptosporangiales</taxon>
        <taxon>Cryptosporangiaceae</taxon>
        <taxon>Cryptosporangium</taxon>
    </lineage>
</organism>
<dbReference type="GO" id="GO:0003677">
    <property type="term" value="F:DNA binding"/>
    <property type="evidence" value="ECO:0007669"/>
    <property type="project" value="UniProtKB-KW"/>
</dbReference>
<evidence type="ECO:0000313" key="6">
    <source>
        <dbReference type="Proteomes" id="UP000184440"/>
    </source>
</evidence>
<dbReference type="Gene3D" id="1.10.10.10">
    <property type="entry name" value="Winged helix-like DNA-binding domain superfamily/Winged helix DNA-binding domain"/>
    <property type="match status" value="1"/>
</dbReference>
<reference evidence="5 6" key="1">
    <citation type="submission" date="2016-11" db="EMBL/GenBank/DDBJ databases">
        <authorList>
            <person name="Jaros S."/>
            <person name="Januszkiewicz K."/>
            <person name="Wedrychowicz H."/>
        </authorList>
    </citation>
    <scope>NUCLEOTIDE SEQUENCE [LARGE SCALE GENOMIC DNA]</scope>
    <source>
        <strain evidence="5 6">DSM 46144</strain>
    </source>
</reference>
<evidence type="ECO:0000256" key="1">
    <source>
        <dbReference type="ARBA" id="ARBA00023015"/>
    </source>
</evidence>
<name>A0A1M7Q2I1_9ACTN</name>
<feature type="domain" description="HTH gntR-type" evidence="4">
    <location>
        <begin position="15"/>
        <end position="83"/>
    </location>
</feature>
<dbReference type="Proteomes" id="UP000184440">
    <property type="component" value="Unassembled WGS sequence"/>
</dbReference>
<dbReference type="InterPro" id="IPR050679">
    <property type="entry name" value="Bact_HTH_transcr_reg"/>
</dbReference>
<keyword evidence="1" id="KW-0805">Transcription regulation</keyword>
<dbReference type="Pfam" id="PF07702">
    <property type="entry name" value="UTRA"/>
    <property type="match status" value="1"/>
</dbReference>
<dbReference type="AlphaFoldDB" id="A0A1M7Q2I1"/>
<dbReference type="CDD" id="cd07377">
    <property type="entry name" value="WHTH_GntR"/>
    <property type="match status" value="1"/>
</dbReference>
<dbReference type="GO" id="GO:0003700">
    <property type="term" value="F:DNA-binding transcription factor activity"/>
    <property type="evidence" value="ECO:0007669"/>
    <property type="project" value="InterPro"/>
</dbReference>
<dbReference type="EMBL" id="FRCS01000004">
    <property type="protein sequence ID" value="SHN24379.1"/>
    <property type="molecule type" value="Genomic_DNA"/>
</dbReference>